<gene>
    <name evidence="1" type="ORF">LOY88_006267</name>
</gene>
<proteinExistence type="predicted"/>
<comment type="caution">
    <text evidence="1">The sequence shown here is derived from an EMBL/GenBank/DDBJ whole genome shotgun (WGS) entry which is preliminary data.</text>
</comment>
<protein>
    <submittedName>
        <fullName evidence="1">Uncharacterized protein</fullName>
    </submittedName>
</protein>
<evidence type="ECO:0000313" key="1">
    <source>
        <dbReference type="EMBL" id="KAI2382148.1"/>
    </source>
</evidence>
<accession>A0ACB8UNF0</accession>
<dbReference type="EMBL" id="JALBCA010000141">
    <property type="protein sequence ID" value="KAI2382148.1"/>
    <property type="molecule type" value="Genomic_DNA"/>
</dbReference>
<name>A0ACB8UNF0_9EURO</name>
<sequence>MFSAQKIAEFQPAIREKVEKLCQKLSEYRDGKPVPLNRAWMALTTDIITEYAFANSYDQLDSPNFQDTLHEALVAIYVTGHFALHFSIVFPILDALPEWLVLKMQPALASVVGLRKDLARRVDDIRSGVNASYKKVKHRTIFHEVLNSDLPDDQKSSTRLGDEAQLIVAAGLITTSWALSVASFHIINNPHIQEKLRAELAGIQTPFEWHDLEKSPYLKGCVHEAIRLSHGITTRNPRLAPDSKLVYRDWVIPPNTAVSMTNVDTLMNPKIFPDPQQFIPERWVNDPNLERYFVPFGKGSRQCMGINLAMAELYIAIAMVFTRFSFELYDTTHSDVIMEHAYLVPYPRWDSKGIRARVCSDSDLSPNPGRETGGGSCLITCRTHLTHLNFSVFSDIEAIEVDKAFLTITVGCYSIQVRVMDGSGEFSAETAGRKPAPPFNPAETNMTLPQFYTHPEADVLTPLLQAHLPQSGPLLRRIQYSILHRSPTACYLATFPYSAAEYDAPSPWLAAYIDLHAWPETQVWVYSSLEAKSTILHGEESVLSARGSDIDQSRDQIIGLLSHCITEALPAFLASGKVPKDWAQNSGHHAKSVPPNPPTALLFGSVHSGLVKLLAEASTQAKLSPPSKYHIAFKERCVKYSFPRSIYDPAVNKPSIMLPEGYRFCSRNGSTGFQPYQYDFIRSRSYIIRPKYALQRMASAVLYHDSPNNSGGRGFEEQDNTSELPIGWAFLGYDGSLVSLHVEVEHRGQGLAAFLAKSVMQQGMLDERRFWLAGEHDREQGWVFADVVSENHASRRLMEKMGGDMVWTVSWVLVLPCSCKKCIFCEGTAGRENQE</sequence>
<organism evidence="1">
    <name type="scientific">Ophidiomyces ophidiicola</name>
    <dbReference type="NCBI Taxonomy" id="1387563"/>
    <lineage>
        <taxon>Eukaryota</taxon>
        <taxon>Fungi</taxon>
        <taxon>Dikarya</taxon>
        <taxon>Ascomycota</taxon>
        <taxon>Pezizomycotina</taxon>
        <taxon>Eurotiomycetes</taxon>
        <taxon>Eurotiomycetidae</taxon>
        <taxon>Onygenales</taxon>
        <taxon>Onygenaceae</taxon>
        <taxon>Ophidiomyces</taxon>
    </lineage>
</organism>
<reference evidence="1" key="1">
    <citation type="journal article" date="2022" name="bioRxiv">
        <title>Population genetic analysis of Ophidiomyces ophidiicola, the causative agent of snake fungal disease, indicates recent introductions to the USA.</title>
        <authorList>
            <person name="Ladner J.T."/>
            <person name="Palmer J.M."/>
            <person name="Ettinger C.L."/>
            <person name="Stajich J.E."/>
            <person name="Farrell T.M."/>
            <person name="Glorioso B.M."/>
            <person name="Lawson B."/>
            <person name="Price S.J."/>
            <person name="Stengle A.G."/>
            <person name="Grear D.A."/>
            <person name="Lorch J.M."/>
        </authorList>
    </citation>
    <scope>NUCLEOTIDE SEQUENCE</scope>
    <source>
        <strain evidence="1">NWHC 24266-5</strain>
    </source>
</reference>